<evidence type="ECO:0000313" key="1">
    <source>
        <dbReference type="EMBL" id="AFU60320.1"/>
    </source>
</evidence>
<keyword evidence="2" id="KW-1185">Reference proteome</keyword>
<dbReference type="Proteomes" id="UP000008037">
    <property type="component" value="Chromosome"/>
</dbReference>
<dbReference type="AlphaFoldDB" id="K0IJR4"/>
<dbReference type="RefSeq" id="WP_015020853.1">
    <property type="nucleotide sequence ID" value="NC_018719.1"/>
</dbReference>
<name>K0IJR4_NITGG</name>
<dbReference type="BioCyc" id="CNIT1237085:G1324-3406-MONOMER"/>
<proteinExistence type="predicted"/>
<sequence length="47" mass="5299">MSKELSDIWHTNELFVKLGVANFTKVVQGSDSSGISWTEKRNKVPSF</sequence>
<gene>
    <name evidence="1" type="ordered locus">Ngar_c34050</name>
</gene>
<protein>
    <submittedName>
        <fullName evidence="1">Uncharacterized protein</fullName>
    </submittedName>
</protein>
<reference evidence="1 2" key="1">
    <citation type="journal article" date="2012" name="Environ. Microbiol.">
        <title>The genome of the ammonia-oxidizing Candidatus Nitrososphaera gargensis: insights into metabolic versatility and environmental adaptations.</title>
        <authorList>
            <person name="Spang A."/>
            <person name="Poehlein A."/>
            <person name="Offre P."/>
            <person name="Zumbragel S."/>
            <person name="Haider S."/>
            <person name="Rychlik N."/>
            <person name="Nowka B."/>
            <person name="Schmeisser C."/>
            <person name="Lebedeva E.V."/>
            <person name="Rattei T."/>
            <person name="Bohm C."/>
            <person name="Schmid M."/>
            <person name="Galushko A."/>
            <person name="Hatzenpichler R."/>
            <person name="Weinmaier T."/>
            <person name="Daniel R."/>
            <person name="Schleper C."/>
            <person name="Spieck E."/>
            <person name="Streit W."/>
            <person name="Wagner M."/>
        </authorList>
    </citation>
    <scope>NUCLEOTIDE SEQUENCE [LARGE SCALE GENOMIC DNA]</scope>
    <source>
        <strain evidence="2">Ga9.2</strain>
    </source>
</reference>
<evidence type="ECO:0000313" key="2">
    <source>
        <dbReference type="Proteomes" id="UP000008037"/>
    </source>
</evidence>
<dbReference type="KEGG" id="nga:Ngar_c34050"/>
<accession>K0IJR4</accession>
<dbReference type="GeneID" id="58787823"/>
<dbReference type="InParanoid" id="K0IJR4"/>
<dbReference type="HOGENOM" id="CLU_3163254_0_0_2"/>
<organism evidence="1 2">
    <name type="scientific">Nitrososphaera gargensis (strain Ga9.2)</name>
    <dbReference type="NCBI Taxonomy" id="1237085"/>
    <lineage>
        <taxon>Archaea</taxon>
        <taxon>Nitrososphaerota</taxon>
        <taxon>Nitrososphaeria</taxon>
        <taxon>Nitrososphaerales</taxon>
        <taxon>Nitrososphaeraceae</taxon>
        <taxon>Nitrososphaera</taxon>
    </lineage>
</organism>
<dbReference type="EMBL" id="CP002408">
    <property type="protein sequence ID" value="AFU60320.1"/>
    <property type="molecule type" value="Genomic_DNA"/>
</dbReference>